<feature type="domain" description="Alpha-macroglobulin receptor-binding" evidence="10">
    <location>
        <begin position="1275"/>
        <end position="1359"/>
    </location>
</feature>
<dbReference type="Pfam" id="PF00207">
    <property type="entry name" value="A2M"/>
    <property type="match status" value="1"/>
</dbReference>
<evidence type="ECO:0000256" key="6">
    <source>
        <dbReference type="ARBA" id="ARBA00023157"/>
    </source>
</evidence>
<dbReference type="PROSITE" id="PS00477">
    <property type="entry name" value="ALPHA_2_MACROGLOBULIN"/>
    <property type="match status" value="1"/>
</dbReference>
<dbReference type="InterPro" id="IPR047565">
    <property type="entry name" value="Alpha-macroglob_thiol-ester_cl"/>
</dbReference>
<dbReference type="Proteomes" id="UP000283210">
    <property type="component" value="Chromosome 22"/>
</dbReference>
<keyword evidence="3" id="KW-0732">Signal</keyword>
<dbReference type="InterPro" id="IPR013783">
    <property type="entry name" value="Ig-like_fold"/>
</dbReference>
<dbReference type="CDD" id="cd02897">
    <property type="entry name" value="A2M_2"/>
    <property type="match status" value="1"/>
</dbReference>
<dbReference type="SMART" id="SM01361">
    <property type="entry name" value="A2M_recep"/>
    <property type="match status" value="1"/>
</dbReference>
<evidence type="ECO:0000256" key="3">
    <source>
        <dbReference type="ARBA" id="ARBA00022729"/>
    </source>
</evidence>
<evidence type="ECO:0000259" key="10">
    <source>
        <dbReference type="SMART" id="SM01361"/>
    </source>
</evidence>
<evidence type="ECO:0000256" key="7">
    <source>
        <dbReference type="ARBA" id="ARBA00023180"/>
    </source>
</evidence>
<dbReference type="SUPFAM" id="SSF48239">
    <property type="entry name" value="Terpenoid cyclases/Protein prenyltransferases"/>
    <property type="match status" value="1"/>
</dbReference>
<dbReference type="InterPro" id="IPR009048">
    <property type="entry name" value="A-macroglobulin_rcpt-bd"/>
</dbReference>
<reference evidence="11 12" key="1">
    <citation type="submission" date="2018-11" db="EMBL/GenBank/DDBJ databases">
        <authorList>
            <person name="Lopez-Roques C."/>
            <person name="Donnadieu C."/>
            <person name="Bouchez O."/>
            <person name="Klopp C."/>
            <person name="Cabau C."/>
            <person name="Zahm M."/>
        </authorList>
    </citation>
    <scope>NUCLEOTIDE SEQUENCE [LARGE SCALE GENOMIC DNA]</scope>
    <source>
        <strain evidence="11">RS831</strain>
        <tissue evidence="11">Whole body</tissue>
    </source>
</reference>
<dbReference type="InterPro" id="IPR050473">
    <property type="entry name" value="A2M/Complement_sys"/>
</dbReference>
<evidence type="ECO:0000256" key="4">
    <source>
        <dbReference type="ARBA" id="ARBA00022900"/>
    </source>
</evidence>
<dbReference type="GO" id="GO:0004867">
    <property type="term" value="F:serine-type endopeptidase inhibitor activity"/>
    <property type="evidence" value="ECO:0007669"/>
    <property type="project" value="UniProtKB-KW"/>
</dbReference>
<keyword evidence="12" id="KW-1185">Reference proteome</keyword>
<keyword evidence="2" id="KW-0646">Protease inhibitor</keyword>
<evidence type="ECO:0000259" key="9">
    <source>
        <dbReference type="SMART" id="SM01360"/>
    </source>
</evidence>
<dbReference type="PANTHER" id="PTHR11412">
    <property type="entry name" value="MACROGLOBULIN / COMPLEMENT"/>
    <property type="match status" value="1"/>
</dbReference>
<dbReference type="Gene3D" id="2.60.40.10">
    <property type="entry name" value="Immunoglobulins"/>
    <property type="match status" value="2"/>
</dbReference>
<dbReference type="InterPro" id="IPR019742">
    <property type="entry name" value="MacrogloblnA2_CS"/>
</dbReference>
<dbReference type="Gene3D" id="2.60.40.690">
    <property type="entry name" value="Alpha-macroglobulin, receptor-binding domain"/>
    <property type="match status" value="1"/>
</dbReference>
<dbReference type="Gene3D" id="2.60.120.1540">
    <property type="match status" value="1"/>
</dbReference>
<dbReference type="InterPro" id="IPR041555">
    <property type="entry name" value="MG3"/>
</dbReference>
<feature type="domain" description="Alpha-2-macroglobulin" evidence="9">
    <location>
        <begin position="652"/>
        <end position="743"/>
    </location>
</feature>
<dbReference type="InterPro" id="IPR041813">
    <property type="entry name" value="A2M_TED"/>
</dbReference>
<organism evidence="11 12">
    <name type="scientific">Oryzias javanicus</name>
    <name type="common">Javanese ricefish</name>
    <name type="synonym">Aplocheilus javanicus</name>
    <dbReference type="NCBI Taxonomy" id="123683"/>
    <lineage>
        <taxon>Eukaryota</taxon>
        <taxon>Metazoa</taxon>
        <taxon>Chordata</taxon>
        <taxon>Craniata</taxon>
        <taxon>Vertebrata</taxon>
        <taxon>Euteleostomi</taxon>
        <taxon>Actinopterygii</taxon>
        <taxon>Neopterygii</taxon>
        <taxon>Teleostei</taxon>
        <taxon>Neoteleostei</taxon>
        <taxon>Acanthomorphata</taxon>
        <taxon>Ovalentaria</taxon>
        <taxon>Atherinomorphae</taxon>
        <taxon>Beloniformes</taxon>
        <taxon>Adrianichthyidae</taxon>
        <taxon>Oryziinae</taxon>
        <taxon>Oryzias</taxon>
    </lineage>
</organism>
<keyword evidence="7" id="KW-0325">Glycoprotein</keyword>
<dbReference type="FunFam" id="1.50.10.20:FF:000001">
    <property type="entry name" value="CD109 isoform 1"/>
    <property type="match status" value="1"/>
</dbReference>
<dbReference type="Pfam" id="PF07703">
    <property type="entry name" value="A2M_BRD"/>
    <property type="match status" value="1"/>
</dbReference>
<dbReference type="SMART" id="SM01360">
    <property type="entry name" value="A2M"/>
    <property type="match status" value="1"/>
</dbReference>
<dbReference type="InterPro" id="IPR008930">
    <property type="entry name" value="Terpenoid_cyclase/PrenylTrfase"/>
</dbReference>
<dbReference type="Gene3D" id="6.20.50.160">
    <property type="match status" value="1"/>
</dbReference>
<dbReference type="Pfam" id="PF07677">
    <property type="entry name" value="A2M_recep"/>
    <property type="match status" value="1"/>
</dbReference>
<dbReference type="InterPro" id="IPR011625">
    <property type="entry name" value="A2M_N_BRD"/>
</dbReference>
<dbReference type="Pfam" id="PF01835">
    <property type="entry name" value="MG2"/>
    <property type="match status" value="1"/>
</dbReference>
<dbReference type="EMBL" id="CM012458">
    <property type="protein sequence ID" value="RVE57046.1"/>
    <property type="molecule type" value="Genomic_DNA"/>
</dbReference>
<dbReference type="SMART" id="SM01419">
    <property type="entry name" value="Thiol-ester_cl"/>
    <property type="match status" value="1"/>
</dbReference>
<comment type="similarity">
    <text evidence="1">Belongs to the protease inhibitor I39 (alpha-2-macroglobulin) family.</text>
</comment>
<evidence type="ECO:0000313" key="11">
    <source>
        <dbReference type="EMBL" id="RVE57046.1"/>
    </source>
</evidence>
<dbReference type="InterPro" id="IPR001599">
    <property type="entry name" value="Macroglobln_a2"/>
</dbReference>
<dbReference type="PANTHER" id="PTHR11412:SF136">
    <property type="entry name" value="CD109 ANTIGEN"/>
    <property type="match status" value="1"/>
</dbReference>
<dbReference type="Pfam" id="PF17791">
    <property type="entry name" value="MG3"/>
    <property type="match status" value="1"/>
</dbReference>
<keyword evidence="6" id="KW-1015">Disulfide bond</keyword>
<dbReference type="SUPFAM" id="SSF49410">
    <property type="entry name" value="Alpha-macroglobulin receptor domain"/>
    <property type="match status" value="1"/>
</dbReference>
<feature type="domain" description="Alpha-2-macroglobulin bait region" evidence="8">
    <location>
        <begin position="470"/>
        <end position="600"/>
    </location>
</feature>
<dbReference type="InterPro" id="IPR036595">
    <property type="entry name" value="A-macroglobulin_rcpt-bd_sf"/>
</dbReference>
<evidence type="ECO:0000256" key="2">
    <source>
        <dbReference type="ARBA" id="ARBA00022690"/>
    </source>
</evidence>
<evidence type="ECO:0000256" key="1">
    <source>
        <dbReference type="ARBA" id="ARBA00010952"/>
    </source>
</evidence>
<evidence type="ECO:0008006" key="13">
    <source>
        <dbReference type="Google" id="ProtNLM"/>
    </source>
</evidence>
<dbReference type="InterPro" id="IPR011626">
    <property type="entry name" value="Alpha-macroglobulin_TED"/>
</dbReference>
<dbReference type="OrthoDB" id="9998011at2759"/>
<dbReference type="Pfam" id="PF07678">
    <property type="entry name" value="TED_complement"/>
    <property type="match status" value="1"/>
</dbReference>
<name>A0A437C325_ORYJA</name>
<dbReference type="Gene3D" id="2.60.40.1930">
    <property type="match status" value="3"/>
</dbReference>
<keyword evidence="4" id="KW-0722">Serine protease inhibitor</keyword>
<keyword evidence="5" id="KW-0882">Thioester bond</keyword>
<sequence>MLHKQVTLCTRSRDVWRFEANVRQQDDMDRIWILIWIFPALGLTSSNTTTFLISAPGMLHPGAPTPLAVSLFSDSSASVTAEVAHGNTKIALTQNIQGGSTSVVYLPPLPASIPHNSLLKLNVWGYKDNQIVFTNTTNVTFSHRNVSSFIQTDRSSYRPGDTIKIRVVSIQLDNHPYRGKFKISLQDPGGETAAEWESTGSLGVFLQEFALPQKCPLGQWKITTGVNDVTDEKVFTVEEPAAEAPQFEVLVKTSPWVLAGDDISGSVRALYWSGQPVQGSLDVNLTFTSATSSTPSLLQLKQTKKIYGSAQFFFSKDQLQTLQSTAGSRDQVIVHIAARVHDSATGSEVNGGADVHLTHSPYQLHFLHFSKPLKPSLDFSARLQITRYDKSPLGLEELLNSAVVEVTQTDTSKNARNTTLMFPVAENGTVNVQFKLQEQIATLFIVAKFRSSQQSLTLYNNYSSPSGSYVQISHDSETPAQIGSPLQLNAESTFKLGRLQYVVSSKGQVVAAGTKNSSTFTLTPDLSWSPLACVTVYCLMSDGELISHSVFIPIQKPNLVTLKWSKEKAQPGEQVSLTVATTESKVQVGIVVTGTNSYTLQSAPNSMLDQTCNLKMMTNVRLNTNMFQDKPTYENNLAVQKYGSYWMDGTDSVAWFDTSVSDKSSTSQIITVPGGVTSLGAFALVMSENLGLAFTPMPQKLTVSKDFSLSLVALPHIIRGEEIVLEAKIFNYLEHDLEVIVLLAQSETFKFVLSNPRDMSVINAKQFTVGSHASASALFPIEPLVLGETEISVEAISMDASDSIVWKIMVKPEGIEQSSSQTLFLELAPQSDSNSRSISFSFPPHVVPGSQMARVALGGDILALSMNNLDSLVQVPTGCGEQNMVHLAPSLYILQYLDKSGQDDAEIRSRALGYLTKGYKTQLSYQRDDGSFSAFGKSDASGSTWLTAFVLRCFLQAQTYIQVDQDLLIRALMWLLQHQGPQGQFWEVGRLIHTEMQGGMDESSVALTAFVLVAFLEDDSYKEKYASNVSLALNYLENQLSSGVVSNYSLSLVAYALARGNRPLAGRALTELRKRADNIDGVMMWTPSAGLNSHDLSRPQSAQIEMAAYVLLAFFVRGSFIEGIDLMKWLSIQRNHLGGFGTTQDTVIALQALAYYAAFSGANAINLKIDVSSSSSSFWMPFSINSTSYRTYQNLKINAEKDLPLNIYIKGEGFALVQLNVFYNVENQTFLQSPQQASDEEAFSLNIRFTENSNHSNMILFVCTRLKDNQILPYTGMVIVDVGMLSGLGLLPEATFPSDLVRKVESTPEKVLLYLDSLNKTEVCIRLPIVRNYKVARVRDAMVLVYDYYEPTRRAKRTYNSETLYSRESCSFCGENCKLCQSGIYISATHSLAADDRTVCLSLLFLGAAASLFVV</sequence>
<dbReference type="GO" id="GO:0005615">
    <property type="term" value="C:extracellular space"/>
    <property type="evidence" value="ECO:0007669"/>
    <property type="project" value="InterPro"/>
</dbReference>
<reference evidence="11 12" key="2">
    <citation type="submission" date="2019-01" db="EMBL/GenBank/DDBJ databases">
        <title>A chromosome length genome reference of the Java medaka (oryzias javanicus).</title>
        <authorList>
            <person name="Herpin A."/>
            <person name="Takehana Y."/>
            <person name="Naruse K."/>
            <person name="Ansai S."/>
            <person name="Kawaguchi M."/>
        </authorList>
    </citation>
    <scope>NUCLEOTIDE SEQUENCE [LARGE SCALE GENOMIC DNA]</scope>
    <source>
        <strain evidence="11">RS831</strain>
        <tissue evidence="11">Whole body</tissue>
    </source>
</reference>
<gene>
    <name evidence="11" type="ORF">OJAV_G00212270</name>
</gene>
<evidence type="ECO:0000313" key="12">
    <source>
        <dbReference type="Proteomes" id="UP000283210"/>
    </source>
</evidence>
<proteinExistence type="inferred from homology"/>
<dbReference type="Gene3D" id="1.50.10.20">
    <property type="match status" value="1"/>
</dbReference>
<evidence type="ECO:0000259" key="8">
    <source>
        <dbReference type="SMART" id="SM01359"/>
    </source>
</evidence>
<protein>
    <recommendedName>
        <fullName evidence="13">CD109 antigen</fullName>
    </recommendedName>
</protein>
<dbReference type="InterPro" id="IPR002890">
    <property type="entry name" value="MG2"/>
</dbReference>
<accession>A0A437C325</accession>
<dbReference type="SMART" id="SM01359">
    <property type="entry name" value="A2M_N_2"/>
    <property type="match status" value="1"/>
</dbReference>
<evidence type="ECO:0000256" key="5">
    <source>
        <dbReference type="ARBA" id="ARBA00022966"/>
    </source>
</evidence>
<dbReference type="Gene3D" id="2.60.40.1940">
    <property type="match status" value="1"/>
</dbReference>